<name>W6JYT7_9MICO</name>
<dbReference type="Proteomes" id="UP000035763">
    <property type="component" value="Unassembled WGS sequence"/>
</dbReference>
<evidence type="ECO:0000256" key="1">
    <source>
        <dbReference type="SAM" id="MobiDB-lite"/>
    </source>
</evidence>
<evidence type="ECO:0000313" key="4">
    <source>
        <dbReference type="Proteomes" id="UP000035763"/>
    </source>
</evidence>
<sequence length="206" mass="21900">MELITWIVLALAIVLGIAWYLSYSAARLDRAHAKVEGALSALDANLVRRAEASLELANSGVLDPASALLLASAASEALERETSHALPDDPLDGQHFGDREDVETDLTEALAATLTEDVRAHIEASDGPAADELDRLLPQPGGPGRAARAQQTGRALVPAGRLRRTAPAGRVRRHRAGRSLGALSNLPPTAKRRHRLAAPPARHTRP</sequence>
<dbReference type="RefSeq" id="WP_235435558.1">
    <property type="nucleotide sequence ID" value="NZ_HG764815.1"/>
</dbReference>
<protein>
    <submittedName>
        <fullName evidence="3">Putative secreted protein</fullName>
    </submittedName>
</protein>
<reference evidence="3 4" key="1">
    <citation type="journal article" date="2013" name="ISME J.">
        <title>A metabolic model for members of the genus Tetrasphaera involved in enhanced biological phosphorus removal.</title>
        <authorList>
            <person name="Kristiansen R."/>
            <person name="Nguyen H.T.T."/>
            <person name="Saunders A.M."/>
            <person name="Nielsen J.L."/>
            <person name="Wimmer R."/>
            <person name="Le V.Q."/>
            <person name="McIlroy S.J."/>
            <person name="Petrovski S."/>
            <person name="Seviour R.J."/>
            <person name="Calteau A."/>
            <person name="Nielsen K.L."/>
            <person name="Nielsen P.H."/>
        </authorList>
    </citation>
    <scope>NUCLEOTIDE SEQUENCE [LARGE SCALE GENOMIC DNA]</scope>
    <source>
        <strain evidence="3 4">Ben110</strain>
    </source>
</reference>
<dbReference type="EMBL" id="CAJA01000416">
    <property type="protein sequence ID" value="CCH74708.1"/>
    <property type="molecule type" value="Genomic_DNA"/>
</dbReference>
<organism evidence="3 4">
    <name type="scientific">Nostocoides australiense Ben110</name>
    <dbReference type="NCBI Taxonomy" id="1193182"/>
    <lineage>
        <taxon>Bacteria</taxon>
        <taxon>Bacillati</taxon>
        <taxon>Actinomycetota</taxon>
        <taxon>Actinomycetes</taxon>
        <taxon>Micrococcales</taxon>
        <taxon>Intrasporangiaceae</taxon>
        <taxon>Nostocoides</taxon>
    </lineage>
</organism>
<evidence type="ECO:0000256" key="2">
    <source>
        <dbReference type="SAM" id="Phobius"/>
    </source>
</evidence>
<keyword evidence="2" id="KW-0812">Transmembrane</keyword>
<feature type="region of interest" description="Disordered" evidence="1">
    <location>
        <begin position="138"/>
        <end position="206"/>
    </location>
</feature>
<gene>
    <name evidence="3" type="ORF">BN11_4730007</name>
</gene>
<feature type="compositionally biased region" description="Basic residues" evidence="1">
    <location>
        <begin position="190"/>
        <end position="206"/>
    </location>
</feature>
<accession>W6JYT7</accession>
<comment type="caution">
    <text evidence="3">The sequence shown here is derived from an EMBL/GenBank/DDBJ whole genome shotgun (WGS) entry which is preliminary data.</text>
</comment>
<feature type="transmembrane region" description="Helical" evidence="2">
    <location>
        <begin position="6"/>
        <end position="26"/>
    </location>
</feature>
<keyword evidence="2" id="KW-0472">Membrane</keyword>
<keyword evidence="2" id="KW-1133">Transmembrane helix</keyword>
<proteinExistence type="predicted"/>
<dbReference type="AlphaFoldDB" id="W6JYT7"/>
<feature type="compositionally biased region" description="Low complexity" evidence="1">
    <location>
        <begin position="145"/>
        <end position="156"/>
    </location>
</feature>
<keyword evidence="4" id="KW-1185">Reference proteome</keyword>
<evidence type="ECO:0000313" key="3">
    <source>
        <dbReference type="EMBL" id="CCH74708.1"/>
    </source>
</evidence>
<dbReference type="STRING" id="1193182.BN11_4730007"/>